<name>A0A4Y2PBH1_ARAVE</name>
<sequence>INYPFQQSQLSSNGVNEKLPHCFCACAAEGNWYFAKKSTLKLDIHRSSTPRFLEHRKAKPSVSEKSRGKLAQIDGAVGIETNLISIGMEGHKMKYDSSIRR</sequence>
<evidence type="ECO:0000313" key="2">
    <source>
        <dbReference type="Proteomes" id="UP000499080"/>
    </source>
</evidence>
<dbReference type="AlphaFoldDB" id="A0A4Y2PBH1"/>
<reference evidence="1 2" key="1">
    <citation type="journal article" date="2019" name="Sci. Rep.">
        <title>Orb-weaving spider Araneus ventricosus genome elucidates the spidroin gene catalogue.</title>
        <authorList>
            <person name="Kono N."/>
            <person name="Nakamura H."/>
            <person name="Ohtoshi R."/>
            <person name="Moran D.A.P."/>
            <person name="Shinohara A."/>
            <person name="Yoshida Y."/>
            <person name="Fujiwara M."/>
            <person name="Mori M."/>
            <person name="Tomita M."/>
            <person name="Arakawa K."/>
        </authorList>
    </citation>
    <scope>NUCLEOTIDE SEQUENCE [LARGE SCALE GENOMIC DNA]</scope>
</reference>
<keyword evidence="2" id="KW-1185">Reference proteome</keyword>
<accession>A0A4Y2PBH1</accession>
<proteinExistence type="predicted"/>
<protein>
    <submittedName>
        <fullName evidence="1">Uncharacterized protein</fullName>
    </submittedName>
</protein>
<feature type="non-terminal residue" evidence="1">
    <location>
        <position position="1"/>
    </location>
</feature>
<gene>
    <name evidence="1" type="ORF">AVEN_118103_1</name>
</gene>
<organism evidence="1 2">
    <name type="scientific">Araneus ventricosus</name>
    <name type="common">Orbweaver spider</name>
    <name type="synonym">Epeira ventricosa</name>
    <dbReference type="NCBI Taxonomy" id="182803"/>
    <lineage>
        <taxon>Eukaryota</taxon>
        <taxon>Metazoa</taxon>
        <taxon>Ecdysozoa</taxon>
        <taxon>Arthropoda</taxon>
        <taxon>Chelicerata</taxon>
        <taxon>Arachnida</taxon>
        <taxon>Araneae</taxon>
        <taxon>Araneomorphae</taxon>
        <taxon>Entelegynae</taxon>
        <taxon>Araneoidea</taxon>
        <taxon>Araneidae</taxon>
        <taxon>Araneus</taxon>
    </lineage>
</organism>
<dbReference type="EMBL" id="BGPR01214197">
    <property type="protein sequence ID" value="GBN48571.1"/>
    <property type="molecule type" value="Genomic_DNA"/>
</dbReference>
<dbReference type="Proteomes" id="UP000499080">
    <property type="component" value="Unassembled WGS sequence"/>
</dbReference>
<evidence type="ECO:0000313" key="1">
    <source>
        <dbReference type="EMBL" id="GBN48571.1"/>
    </source>
</evidence>
<comment type="caution">
    <text evidence="1">The sequence shown here is derived from an EMBL/GenBank/DDBJ whole genome shotgun (WGS) entry which is preliminary data.</text>
</comment>